<name>I3SN02_MEDTR</name>
<sequence>MKLQLTVMMKNFFWNNIILKKSLKT</sequence>
<proteinExistence type="evidence at transcript level"/>
<dbReference type="EMBL" id="BT141850">
    <property type="protein sequence ID" value="AFK41644.1"/>
    <property type="molecule type" value="mRNA"/>
</dbReference>
<protein>
    <submittedName>
        <fullName evidence="1">Uncharacterized protein</fullName>
    </submittedName>
</protein>
<evidence type="ECO:0000313" key="1">
    <source>
        <dbReference type="EMBL" id="AFK41644.1"/>
    </source>
</evidence>
<accession>I3SN02</accession>
<dbReference type="AlphaFoldDB" id="I3SN02"/>
<organism evidence="1">
    <name type="scientific">Medicago truncatula</name>
    <name type="common">Barrel medic</name>
    <name type="synonym">Medicago tribuloides</name>
    <dbReference type="NCBI Taxonomy" id="3880"/>
    <lineage>
        <taxon>Eukaryota</taxon>
        <taxon>Viridiplantae</taxon>
        <taxon>Streptophyta</taxon>
        <taxon>Embryophyta</taxon>
        <taxon>Tracheophyta</taxon>
        <taxon>Spermatophyta</taxon>
        <taxon>Magnoliopsida</taxon>
        <taxon>eudicotyledons</taxon>
        <taxon>Gunneridae</taxon>
        <taxon>Pentapetalae</taxon>
        <taxon>rosids</taxon>
        <taxon>fabids</taxon>
        <taxon>Fabales</taxon>
        <taxon>Fabaceae</taxon>
        <taxon>Papilionoideae</taxon>
        <taxon>50 kb inversion clade</taxon>
        <taxon>NPAAA clade</taxon>
        <taxon>Hologalegina</taxon>
        <taxon>IRL clade</taxon>
        <taxon>Trifolieae</taxon>
        <taxon>Medicago</taxon>
    </lineage>
</organism>
<reference evidence="1" key="1">
    <citation type="submission" date="2012-05" db="EMBL/GenBank/DDBJ databases">
        <authorList>
            <person name="Krishnakumar V."/>
            <person name="Cheung F."/>
            <person name="Xiao Y."/>
            <person name="Chan A."/>
            <person name="Moskal W.A."/>
            <person name="Town C.D."/>
        </authorList>
    </citation>
    <scope>NUCLEOTIDE SEQUENCE</scope>
</reference>